<evidence type="ECO:0000256" key="4">
    <source>
        <dbReference type="ARBA" id="ARBA00022857"/>
    </source>
</evidence>
<keyword evidence="4 7" id="KW-0521">NADP</keyword>
<dbReference type="EC" id="1.2.1.38" evidence="7"/>
<keyword evidence="10" id="KW-1185">Reference proteome</keyword>
<dbReference type="Gene3D" id="3.40.50.720">
    <property type="entry name" value="NAD(P)-binding Rossmann-like Domain"/>
    <property type="match status" value="1"/>
</dbReference>
<evidence type="ECO:0000313" key="9">
    <source>
        <dbReference type="EMBL" id="QEG23693.1"/>
    </source>
</evidence>
<evidence type="ECO:0000256" key="1">
    <source>
        <dbReference type="ARBA" id="ARBA00004862"/>
    </source>
</evidence>
<feature type="active site" evidence="7">
    <location>
        <position position="153"/>
    </location>
</feature>
<gene>
    <name evidence="7 9" type="primary">argC</name>
    <name evidence="9" type="ORF">MFFC18_35940</name>
</gene>
<proteinExistence type="inferred from homology"/>
<comment type="function">
    <text evidence="7">Catalyzes the NADPH-dependent reduction of N-acetyl-5-glutamyl phosphate to yield N-acetyl-L-glutamate 5-semialdehyde.</text>
</comment>
<comment type="pathway">
    <text evidence="1 7">Amino-acid biosynthesis; L-arginine biosynthesis; N(2)-acetyl-L-ornithine from L-glutamate: step 3/4.</text>
</comment>
<keyword evidence="2 7" id="KW-0055">Arginine biosynthesis</keyword>
<dbReference type="SUPFAM" id="SSF55347">
    <property type="entry name" value="Glyceraldehyde-3-phosphate dehydrogenase-like, C-terminal domain"/>
    <property type="match status" value="1"/>
</dbReference>
<dbReference type="PANTHER" id="PTHR32338">
    <property type="entry name" value="N-ACETYL-GAMMA-GLUTAMYL-PHOSPHATE REDUCTASE, CHLOROPLASTIC-RELATED-RELATED"/>
    <property type="match status" value="1"/>
</dbReference>
<keyword evidence="5 7" id="KW-0560">Oxidoreductase</keyword>
<comment type="subcellular location">
    <subcellularLocation>
        <location evidence="7">Cytoplasm</location>
    </subcellularLocation>
</comment>
<dbReference type="GO" id="GO:0006526">
    <property type="term" value="P:L-arginine biosynthetic process"/>
    <property type="evidence" value="ECO:0007669"/>
    <property type="project" value="UniProtKB-UniRule"/>
</dbReference>
<evidence type="ECO:0000256" key="3">
    <source>
        <dbReference type="ARBA" id="ARBA00022605"/>
    </source>
</evidence>
<evidence type="ECO:0000256" key="5">
    <source>
        <dbReference type="ARBA" id="ARBA00023002"/>
    </source>
</evidence>
<dbReference type="UniPathway" id="UPA00068">
    <property type="reaction ID" value="UER00108"/>
</dbReference>
<comment type="catalytic activity">
    <reaction evidence="6 7">
        <text>N-acetyl-L-glutamate 5-semialdehyde + phosphate + NADP(+) = N-acetyl-L-glutamyl 5-phosphate + NADPH + H(+)</text>
        <dbReference type="Rhea" id="RHEA:21588"/>
        <dbReference type="ChEBI" id="CHEBI:15378"/>
        <dbReference type="ChEBI" id="CHEBI:29123"/>
        <dbReference type="ChEBI" id="CHEBI:43474"/>
        <dbReference type="ChEBI" id="CHEBI:57783"/>
        <dbReference type="ChEBI" id="CHEBI:57936"/>
        <dbReference type="ChEBI" id="CHEBI:58349"/>
        <dbReference type="EC" id="1.2.1.38"/>
    </reaction>
</comment>
<comment type="similarity">
    <text evidence="7">Belongs to the NAGSA dehydrogenase family. Type 1 subfamily.</text>
</comment>
<dbReference type="GO" id="GO:0003942">
    <property type="term" value="F:N-acetyl-gamma-glutamyl-phosphate reductase activity"/>
    <property type="evidence" value="ECO:0007669"/>
    <property type="project" value="UniProtKB-UniRule"/>
</dbReference>
<dbReference type="Gene3D" id="3.30.360.10">
    <property type="entry name" value="Dihydrodipicolinate Reductase, domain 2"/>
    <property type="match status" value="1"/>
</dbReference>
<evidence type="ECO:0000256" key="2">
    <source>
        <dbReference type="ARBA" id="ARBA00022571"/>
    </source>
</evidence>
<evidence type="ECO:0000256" key="7">
    <source>
        <dbReference type="HAMAP-Rule" id="MF_00150"/>
    </source>
</evidence>
<dbReference type="Proteomes" id="UP000322214">
    <property type="component" value="Chromosome"/>
</dbReference>
<evidence type="ECO:0000313" key="10">
    <source>
        <dbReference type="Proteomes" id="UP000322214"/>
    </source>
</evidence>
<dbReference type="Pfam" id="PF22698">
    <property type="entry name" value="Semialdhyde_dhC_1"/>
    <property type="match status" value="1"/>
</dbReference>
<protein>
    <recommendedName>
        <fullName evidence="7">N-acetyl-gamma-glutamyl-phosphate reductase</fullName>
        <shortName evidence="7">AGPR</shortName>
        <ecNumber evidence="7">1.2.1.38</ecNumber>
    </recommendedName>
    <alternativeName>
        <fullName evidence="7">N-acetyl-glutamate semialdehyde dehydrogenase</fullName>
        <shortName evidence="7">NAGSA dehydrogenase</shortName>
    </alternativeName>
</protein>
<name>A0A5B9PN00_9BACT</name>
<dbReference type="GO" id="GO:0051287">
    <property type="term" value="F:NAD binding"/>
    <property type="evidence" value="ECO:0007669"/>
    <property type="project" value="InterPro"/>
</dbReference>
<dbReference type="GO" id="GO:0070401">
    <property type="term" value="F:NADP+ binding"/>
    <property type="evidence" value="ECO:0007669"/>
    <property type="project" value="InterPro"/>
</dbReference>
<dbReference type="GO" id="GO:0005737">
    <property type="term" value="C:cytoplasm"/>
    <property type="evidence" value="ECO:0007669"/>
    <property type="project" value="UniProtKB-SubCell"/>
</dbReference>
<dbReference type="HAMAP" id="MF_00150">
    <property type="entry name" value="ArgC_type1"/>
    <property type="match status" value="1"/>
</dbReference>
<keyword evidence="7" id="KW-0963">Cytoplasm</keyword>
<dbReference type="RefSeq" id="WP_075086194.1">
    <property type="nucleotide sequence ID" value="NZ_CP042912.1"/>
</dbReference>
<dbReference type="STRING" id="980251.GCA_001642875_04358"/>
<dbReference type="EMBL" id="CP042912">
    <property type="protein sequence ID" value="QEG23693.1"/>
    <property type="molecule type" value="Genomic_DNA"/>
</dbReference>
<dbReference type="AlphaFoldDB" id="A0A5B9PN00"/>
<dbReference type="PANTHER" id="PTHR32338:SF10">
    <property type="entry name" value="N-ACETYL-GAMMA-GLUTAMYL-PHOSPHATE REDUCTASE, CHLOROPLASTIC-RELATED"/>
    <property type="match status" value="1"/>
</dbReference>
<dbReference type="InterPro" id="IPR036291">
    <property type="entry name" value="NAD(P)-bd_dom_sf"/>
</dbReference>
<dbReference type="InterPro" id="IPR058924">
    <property type="entry name" value="AGPR_dimerisation_dom"/>
</dbReference>
<dbReference type="SMART" id="SM00859">
    <property type="entry name" value="Semialdhyde_dh"/>
    <property type="match status" value="1"/>
</dbReference>
<keyword evidence="3 7" id="KW-0028">Amino-acid biosynthesis</keyword>
<evidence type="ECO:0000259" key="8">
    <source>
        <dbReference type="SMART" id="SM00859"/>
    </source>
</evidence>
<accession>A0A5B9PN00</accession>
<sequence length="339" mass="37394">MTDKINVGIVGATGYTALELIKLLLRHPNVQITRITSRDESHPHLSDVHTSLRDRLDLRFEHLEMDRFPEGVDCVFCCLPHAASAAVVGQLLDANLKVIDFSADYRLNDVASFETWYGVEHPDAARIGSVAYGIPELFREQIKTSKLVANPGCFPSSAILPLAPLFKNGLVQSSPLIVDSKTGVSGAGRKANLKFHFPECNESITAYGVGTHRHMPEIDQILNRFCGSETEAVFTPHLVPMDRGILSTIYLQRCDGIEEDQLMDCLNEYYRHEPFVRVTSQIPSTKDVSGTNFCDITVRSCRGTTIIVSALDNMIKGASGAAVQNFNVMHGFEETLGLL</sequence>
<dbReference type="InterPro" id="IPR000706">
    <property type="entry name" value="AGPR_type-1"/>
</dbReference>
<organism evidence="9 10">
    <name type="scientific">Mariniblastus fucicola</name>
    <dbReference type="NCBI Taxonomy" id="980251"/>
    <lineage>
        <taxon>Bacteria</taxon>
        <taxon>Pseudomonadati</taxon>
        <taxon>Planctomycetota</taxon>
        <taxon>Planctomycetia</taxon>
        <taxon>Pirellulales</taxon>
        <taxon>Pirellulaceae</taxon>
        <taxon>Mariniblastus</taxon>
    </lineage>
</organism>
<dbReference type="InterPro" id="IPR000534">
    <property type="entry name" value="Semialdehyde_DH_NAD-bd"/>
</dbReference>
<dbReference type="Pfam" id="PF01118">
    <property type="entry name" value="Semialdhyde_dh"/>
    <property type="match status" value="1"/>
</dbReference>
<dbReference type="SUPFAM" id="SSF51735">
    <property type="entry name" value="NAD(P)-binding Rossmann-fold domains"/>
    <property type="match status" value="1"/>
</dbReference>
<dbReference type="NCBIfam" id="TIGR01850">
    <property type="entry name" value="argC"/>
    <property type="match status" value="1"/>
</dbReference>
<dbReference type="FunFam" id="3.30.360.10:FF:000014">
    <property type="entry name" value="N-acetyl-gamma-glutamyl-phosphate reductase"/>
    <property type="match status" value="1"/>
</dbReference>
<evidence type="ECO:0000256" key="6">
    <source>
        <dbReference type="ARBA" id="ARBA00050557"/>
    </source>
</evidence>
<feature type="domain" description="Semialdehyde dehydrogenase NAD-binding" evidence="8">
    <location>
        <begin position="6"/>
        <end position="145"/>
    </location>
</feature>
<reference evidence="9 10" key="1">
    <citation type="submission" date="2019-08" db="EMBL/GenBank/DDBJ databases">
        <title>Deep-cultivation of Planctomycetes and their phenomic and genomic characterization uncovers novel biology.</title>
        <authorList>
            <person name="Wiegand S."/>
            <person name="Jogler M."/>
            <person name="Boedeker C."/>
            <person name="Pinto D."/>
            <person name="Vollmers J."/>
            <person name="Rivas-Marin E."/>
            <person name="Kohn T."/>
            <person name="Peeters S.H."/>
            <person name="Heuer A."/>
            <person name="Rast P."/>
            <person name="Oberbeckmann S."/>
            <person name="Bunk B."/>
            <person name="Jeske O."/>
            <person name="Meyerdierks A."/>
            <person name="Storesund J.E."/>
            <person name="Kallscheuer N."/>
            <person name="Luecker S."/>
            <person name="Lage O.M."/>
            <person name="Pohl T."/>
            <person name="Merkel B.J."/>
            <person name="Hornburger P."/>
            <person name="Mueller R.-W."/>
            <person name="Bruemmer F."/>
            <person name="Labrenz M."/>
            <person name="Spormann A.M."/>
            <person name="Op den Camp H."/>
            <person name="Overmann J."/>
            <person name="Amann R."/>
            <person name="Jetten M.S.M."/>
            <person name="Mascher T."/>
            <person name="Medema M.H."/>
            <person name="Devos D.P."/>
            <person name="Kaster A.-K."/>
            <person name="Ovreas L."/>
            <person name="Rohde M."/>
            <person name="Galperin M.Y."/>
            <person name="Jogler C."/>
        </authorList>
    </citation>
    <scope>NUCLEOTIDE SEQUENCE [LARGE SCALE GENOMIC DNA]</scope>
    <source>
        <strain evidence="9 10">FC18</strain>
    </source>
</reference>
<dbReference type="KEGG" id="mff:MFFC18_35940"/>
<dbReference type="CDD" id="cd23934">
    <property type="entry name" value="AGPR_1_C"/>
    <property type="match status" value="1"/>
</dbReference>
<dbReference type="CDD" id="cd17895">
    <property type="entry name" value="AGPR_1_N"/>
    <property type="match status" value="1"/>
</dbReference>
<dbReference type="OrthoDB" id="9801289at2"/>
<dbReference type="InterPro" id="IPR050085">
    <property type="entry name" value="AGPR"/>
</dbReference>